<dbReference type="OrthoDB" id="2733915at2"/>
<dbReference type="Proteomes" id="UP000030408">
    <property type="component" value="Unassembled WGS sequence"/>
</dbReference>
<protein>
    <recommendedName>
        <fullName evidence="3">Uracil-DNA glycosylase-like domain-containing protein</fullName>
    </recommendedName>
</protein>
<evidence type="ECO:0000313" key="1">
    <source>
        <dbReference type="EMBL" id="KGR77350.1"/>
    </source>
</evidence>
<comment type="caution">
    <text evidence="1">The sequence shown here is derived from an EMBL/GenBank/DDBJ whole genome shotgun (WGS) entry which is preliminary data.</text>
</comment>
<dbReference type="eggNOG" id="ENOG5032RH2">
    <property type="taxonomic scope" value="Bacteria"/>
</dbReference>
<organism evidence="1 2">
    <name type="scientific">Ureibacillus sinduriensis BLB-1 = JCM 15800</name>
    <dbReference type="NCBI Taxonomy" id="1384057"/>
    <lineage>
        <taxon>Bacteria</taxon>
        <taxon>Bacillati</taxon>
        <taxon>Bacillota</taxon>
        <taxon>Bacilli</taxon>
        <taxon>Bacillales</taxon>
        <taxon>Caryophanaceae</taxon>
        <taxon>Ureibacillus</taxon>
    </lineage>
</organism>
<dbReference type="RefSeq" id="WP_036198133.1">
    <property type="nucleotide sequence ID" value="NZ_AVCY01000017.1"/>
</dbReference>
<accession>A0A0A3I1K4</accession>
<dbReference type="EMBL" id="JPVO01000039">
    <property type="protein sequence ID" value="KGR77350.1"/>
    <property type="molecule type" value="Genomic_DNA"/>
</dbReference>
<evidence type="ECO:0000313" key="2">
    <source>
        <dbReference type="Proteomes" id="UP000030408"/>
    </source>
</evidence>
<evidence type="ECO:0008006" key="3">
    <source>
        <dbReference type="Google" id="ProtNLM"/>
    </source>
</evidence>
<name>A0A0A3I1K4_9BACL</name>
<dbReference type="AlphaFoldDB" id="A0A0A3I1K4"/>
<keyword evidence="2" id="KW-1185">Reference proteome</keyword>
<reference evidence="1 2" key="1">
    <citation type="submission" date="2014-02" db="EMBL/GenBank/DDBJ databases">
        <title>Draft genome sequence of Lysinibacillus sinduriensis JCM 15800.</title>
        <authorList>
            <person name="Zhang F."/>
            <person name="Wang G."/>
            <person name="Zhang L."/>
        </authorList>
    </citation>
    <scope>NUCLEOTIDE SEQUENCE [LARGE SCALE GENOMIC DNA]</scope>
    <source>
        <strain evidence="1 2">JCM 15800</strain>
    </source>
</reference>
<gene>
    <name evidence="1" type="ORF">CD33_03355</name>
</gene>
<proteinExistence type="predicted"/>
<sequence length="229" mass="26027">MAVSTGFLKKIERWAVDENSGEILFLPFQADGNPYKSRVLLVGATPEPFLQVDASDFQVFAETLVDTTLFGDLFQYEVMEASREYKGSLNFASWVKEHFHEQIVHSSINCLNLENDELKALRKEQDPLYGEGFKIFKEVMEEFEPEVLIVQGSNTFKLFMEQFRVLLEDVEVEDLTLSVQALEQKGVIAKLRLTSGRNVNILVCRSMGAFGKEGKTFGELKANLKKLLK</sequence>